<gene>
    <name evidence="3" type="ORF">XAT740_LOCUS50299</name>
</gene>
<organism evidence="3 4">
    <name type="scientific">Adineta ricciae</name>
    <name type="common">Rotifer</name>
    <dbReference type="NCBI Taxonomy" id="249248"/>
    <lineage>
        <taxon>Eukaryota</taxon>
        <taxon>Metazoa</taxon>
        <taxon>Spiralia</taxon>
        <taxon>Gnathifera</taxon>
        <taxon>Rotifera</taxon>
        <taxon>Eurotatoria</taxon>
        <taxon>Bdelloidea</taxon>
        <taxon>Adinetida</taxon>
        <taxon>Adinetidae</taxon>
        <taxon>Adineta</taxon>
    </lineage>
</organism>
<comment type="caution">
    <text evidence="3">The sequence shown here is derived from an EMBL/GenBank/DDBJ whole genome shotgun (WGS) entry which is preliminary data.</text>
</comment>
<feature type="transmembrane region" description="Helical" evidence="2">
    <location>
        <begin position="314"/>
        <end position="336"/>
    </location>
</feature>
<sequence length="398" mass="45814">KGSANPKDERYLYLIVFEKSFTDFNQKCFDYITQVLKRKCILIRSKADILFKDLYQEEIGNEFNTETYNKKRIRSIIKKTYEQSLITSRDNKQSEKVFLTTIDQNNDLKDTIIGQFDFELLKEKIFELSRKDCRIEQIYKLALLISKNIINICFRRGYVVSNTSYQLLGAACSIIPFADEIPTYFGKEKICQVFGVHDRFSSTNILYETKNSLEKYLIQYKLIIPKEKISSNCFHYLISQNQHISNERKQFQRGQSIDIQSTCNEQRKTSKSLKKHVLGSSVASLGMTVTSTVVQVSDDALRLAVPTVAGALRVVSIVGVVASVIVMPIVAAWTFYNTGNRMNIHLHKLCNDFYHILNYFIVKVCNQTCEHIPAVDLSSSSSSSKEETLPDDEDWMYT</sequence>
<dbReference type="AlphaFoldDB" id="A0A816CCI8"/>
<protein>
    <submittedName>
        <fullName evidence="3">Uncharacterized protein</fullName>
    </submittedName>
</protein>
<keyword evidence="2" id="KW-0812">Transmembrane</keyword>
<feature type="region of interest" description="Disordered" evidence="1">
    <location>
        <begin position="377"/>
        <end position="398"/>
    </location>
</feature>
<dbReference type="EMBL" id="CAJNOR010007675">
    <property type="protein sequence ID" value="CAF1621432.1"/>
    <property type="molecule type" value="Genomic_DNA"/>
</dbReference>
<evidence type="ECO:0000256" key="1">
    <source>
        <dbReference type="SAM" id="MobiDB-lite"/>
    </source>
</evidence>
<reference evidence="3" key="1">
    <citation type="submission" date="2021-02" db="EMBL/GenBank/DDBJ databases">
        <authorList>
            <person name="Nowell W R."/>
        </authorList>
    </citation>
    <scope>NUCLEOTIDE SEQUENCE</scope>
</reference>
<keyword evidence="2" id="KW-1133">Transmembrane helix</keyword>
<feature type="non-terminal residue" evidence="3">
    <location>
        <position position="1"/>
    </location>
</feature>
<evidence type="ECO:0000256" key="2">
    <source>
        <dbReference type="SAM" id="Phobius"/>
    </source>
</evidence>
<keyword evidence="2" id="KW-0472">Membrane</keyword>
<accession>A0A816CCI8</accession>
<proteinExistence type="predicted"/>
<name>A0A816CCI8_ADIRI</name>
<evidence type="ECO:0000313" key="4">
    <source>
        <dbReference type="Proteomes" id="UP000663828"/>
    </source>
</evidence>
<feature type="transmembrane region" description="Helical" evidence="2">
    <location>
        <begin position="277"/>
        <end position="294"/>
    </location>
</feature>
<feature type="compositionally biased region" description="Acidic residues" evidence="1">
    <location>
        <begin position="389"/>
        <end position="398"/>
    </location>
</feature>
<keyword evidence="4" id="KW-1185">Reference proteome</keyword>
<dbReference type="Proteomes" id="UP000663828">
    <property type="component" value="Unassembled WGS sequence"/>
</dbReference>
<evidence type="ECO:0000313" key="3">
    <source>
        <dbReference type="EMBL" id="CAF1621432.1"/>
    </source>
</evidence>